<dbReference type="Proteomes" id="UP001367508">
    <property type="component" value="Unassembled WGS sequence"/>
</dbReference>
<comment type="caution">
    <text evidence="2">The sequence shown here is derived from an EMBL/GenBank/DDBJ whole genome shotgun (WGS) entry which is preliminary data.</text>
</comment>
<keyword evidence="1" id="KW-1133">Transmembrane helix</keyword>
<dbReference type="EMBL" id="JAYMYQ010000001">
    <property type="protein sequence ID" value="KAK7360997.1"/>
    <property type="molecule type" value="Genomic_DNA"/>
</dbReference>
<name>A0AAN9MZ72_CANGL</name>
<keyword evidence="1" id="KW-0472">Membrane</keyword>
<accession>A0AAN9MZ72</accession>
<sequence>MRLECLRQRSKSQRSLVNFPSVLHNATFLGSLPQDERISLRSELFSKQPDCESNSDLSEPPKKNLPVTRDLMLSLDLLIIFVVLINNPAVYVNCRLKLLVMSTTYVRTRSVEARQSKSG</sequence>
<keyword evidence="1" id="KW-0812">Transmembrane</keyword>
<keyword evidence="3" id="KW-1185">Reference proteome</keyword>
<proteinExistence type="predicted"/>
<feature type="transmembrane region" description="Helical" evidence="1">
    <location>
        <begin position="71"/>
        <end position="92"/>
    </location>
</feature>
<dbReference type="AlphaFoldDB" id="A0AAN9MZ72"/>
<evidence type="ECO:0000313" key="3">
    <source>
        <dbReference type="Proteomes" id="UP001367508"/>
    </source>
</evidence>
<organism evidence="2 3">
    <name type="scientific">Canavalia gladiata</name>
    <name type="common">Sword bean</name>
    <name type="synonym">Dolichos gladiatus</name>
    <dbReference type="NCBI Taxonomy" id="3824"/>
    <lineage>
        <taxon>Eukaryota</taxon>
        <taxon>Viridiplantae</taxon>
        <taxon>Streptophyta</taxon>
        <taxon>Embryophyta</taxon>
        <taxon>Tracheophyta</taxon>
        <taxon>Spermatophyta</taxon>
        <taxon>Magnoliopsida</taxon>
        <taxon>eudicotyledons</taxon>
        <taxon>Gunneridae</taxon>
        <taxon>Pentapetalae</taxon>
        <taxon>rosids</taxon>
        <taxon>fabids</taxon>
        <taxon>Fabales</taxon>
        <taxon>Fabaceae</taxon>
        <taxon>Papilionoideae</taxon>
        <taxon>50 kb inversion clade</taxon>
        <taxon>NPAAA clade</taxon>
        <taxon>indigoferoid/millettioid clade</taxon>
        <taxon>Phaseoleae</taxon>
        <taxon>Canavalia</taxon>
    </lineage>
</organism>
<protein>
    <submittedName>
        <fullName evidence="2">Uncharacterized protein</fullName>
    </submittedName>
</protein>
<evidence type="ECO:0000256" key="1">
    <source>
        <dbReference type="SAM" id="Phobius"/>
    </source>
</evidence>
<evidence type="ECO:0000313" key="2">
    <source>
        <dbReference type="EMBL" id="KAK7360997.1"/>
    </source>
</evidence>
<reference evidence="2 3" key="1">
    <citation type="submission" date="2024-01" db="EMBL/GenBank/DDBJ databases">
        <title>The genomes of 5 underutilized Papilionoideae crops provide insights into root nodulation and disease resistanc.</title>
        <authorList>
            <person name="Jiang F."/>
        </authorList>
    </citation>
    <scope>NUCLEOTIDE SEQUENCE [LARGE SCALE GENOMIC DNA]</scope>
    <source>
        <strain evidence="2">LVBAO_FW01</strain>
        <tissue evidence="2">Leaves</tissue>
    </source>
</reference>
<gene>
    <name evidence="2" type="ORF">VNO77_03020</name>
</gene>